<name>A0ABW1SI63_9LACO</name>
<dbReference type="Proteomes" id="UP001596171">
    <property type="component" value="Unassembled WGS sequence"/>
</dbReference>
<evidence type="ECO:0000313" key="2">
    <source>
        <dbReference type="Proteomes" id="UP001596171"/>
    </source>
</evidence>
<organism evidence="1 2">
    <name type="scientific">Lactiplantibacillus nangangensis</name>
    <dbReference type="NCBI Taxonomy" id="2559917"/>
    <lineage>
        <taxon>Bacteria</taxon>
        <taxon>Bacillati</taxon>
        <taxon>Bacillota</taxon>
        <taxon>Bacilli</taxon>
        <taxon>Lactobacillales</taxon>
        <taxon>Lactobacillaceae</taxon>
        <taxon>Lactiplantibacillus</taxon>
    </lineage>
</organism>
<evidence type="ECO:0000313" key="1">
    <source>
        <dbReference type="EMBL" id="MFC6200931.1"/>
    </source>
</evidence>
<proteinExistence type="predicted"/>
<sequence length="345" mass="39770">MPEWTAKLELTNDTSQTLSVKDSWLHSKSYRRNFANEIKPGETGIFEVFTKKGVAAGPEYKVWLESQADTKDESLGKIYYHIDIPFTKSTNFAECKAQGSLETDGFKPVPRSVHDWTHKITIKNQLADDHVHEGIDLSLSWQNVMGLASVEEAPDVEEFLKLAKNNVLQRLYYRSEPIMVPEKNWPTFTDSKVTNDYKKSLIKDYRLVRAWGIKRSKQIVLPKDTNRTEETKVTHASQLRDTLEKEMLLETSLGVSGGGCSAQVKSAFKIKNLNEYIKSTEQVTTETLDYEKKPYDRHLNYYDITQTIMLYRCDKHGVVSLVAADDYYYNRFSKTFDFDKDLVKV</sequence>
<dbReference type="Gene3D" id="2.60.270.50">
    <property type="match status" value="1"/>
</dbReference>
<accession>A0ABW1SI63</accession>
<dbReference type="RefSeq" id="WP_379855553.1">
    <property type="nucleotide sequence ID" value="NZ_JBHSSE010000007.1"/>
</dbReference>
<keyword evidence="2" id="KW-1185">Reference proteome</keyword>
<protein>
    <submittedName>
        <fullName evidence="1">Uncharacterized protein</fullName>
    </submittedName>
</protein>
<dbReference type="EMBL" id="JBHSSE010000007">
    <property type="protein sequence ID" value="MFC6200931.1"/>
    <property type="molecule type" value="Genomic_DNA"/>
</dbReference>
<comment type="caution">
    <text evidence="1">The sequence shown here is derived from an EMBL/GenBank/DDBJ whole genome shotgun (WGS) entry which is preliminary data.</text>
</comment>
<gene>
    <name evidence="1" type="ORF">ACFP1L_03345</name>
</gene>
<reference evidence="2" key="1">
    <citation type="journal article" date="2019" name="Int. J. Syst. Evol. Microbiol.">
        <title>The Global Catalogue of Microorganisms (GCM) 10K type strain sequencing project: providing services to taxonomists for standard genome sequencing and annotation.</title>
        <authorList>
            <consortium name="The Broad Institute Genomics Platform"/>
            <consortium name="The Broad Institute Genome Sequencing Center for Infectious Disease"/>
            <person name="Wu L."/>
            <person name="Ma J."/>
        </authorList>
    </citation>
    <scope>NUCLEOTIDE SEQUENCE [LARGE SCALE GENOMIC DNA]</scope>
    <source>
        <strain evidence="2">CCM 8930</strain>
    </source>
</reference>